<dbReference type="EMBL" id="JAFJYH010000008">
    <property type="protein sequence ID" value="KAG4425737.1"/>
    <property type="molecule type" value="Genomic_DNA"/>
</dbReference>
<evidence type="ECO:0000313" key="2">
    <source>
        <dbReference type="EMBL" id="KAG4425737.1"/>
    </source>
</evidence>
<organism evidence="2 3">
    <name type="scientific">Cadophora malorum</name>
    <dbReference type="NCBI Taxonomy" id="108018"/>
    <lineage>
        <taxon>Eukaryota</taxon>
        <taxon>Fungi</taxon>
        <taxon>Dikarya</taxon>
        <taxon>Ascomycota</taxon>
        <taxon>Pezizomycotina</taxon>
        <taxon>Leotiomycetes</taxon>
        <taxon>Helotiales</taxon>
        <taxon>Ploettnerulaceae</taxon>
        <taxon>Cadophora</taxon>
    </lineage>
</organism>
<dbReference type="AlphaFoldDB" id="A0A8H8BVU1"/>
<comment type="caution">
    <text evidence="2">The sequence shown here is derived from an EMBL/GenBank/DDBJ whole genome shotgun (WGS) entry which is preliminary data.</text>
</comment>
<sequence>MLPTSLLALTASFIAPILAAPSCTTTSNGYAAQKMVYLFNDFCEQLTESNFATKQKYYDMPVVALGFTAGSVGDCSLKECLTSFGSLVDTCEKDDQSIFGTGNVATSCGTYSFEIQDTSVTTSLGAPDATITAATMKTYDVATLTSSSSSSSSTSSSSPSSYKASTTSEAQLESTYAPSTHVYFNATTSSRVASNSSTGYSSATLTAASSASLVSASTTATKPEVGTATLGTSGANVMQVSGLSLAIVAGVFGLFL</sequence>
<evidence type="ECO:0000256" key="1">
    <source>
        <dbReference type="SAM" id="SignalP"/>
    </source>
</evidence>
<feature type="chain" id="PRO_5034462869" evidence="1">
    <location>
        <begin position="20"/>
        <end position="256"/>
    </location>
</feature>
<name>A0A8H8BVU1_9HELO</name>
<dbReference type="Proteomes" id="UP000664132">
    <property type="component" value="Unassembled WGS sequence"/>
</dbReference>
<keyword evidence="1" id="KW-0732">Signal</keyword>
<keyword evidence="3" id="KW-1185">Reference proteome</keyword>
<feature type="signal peptide" evidence="1">
    <location>
        <begin position="1"/>
        <end position="19"/>
    </location>
</feature>
<accession>A0A8H8BVU1</accession>
<gene>
    <name evidence="2" type="ORF">IFR04_001199</name>
</gene>
<proteinExistence type="predicted"/>
<dbReference type="OrthoDB" id="3543931at2759"/>
<reference evidence="2" key="1">
    <citation type="submission" date="2021-02" db="EMBL/GenBank/DDBJ databases">
        <title>Genome sequence Cadophora malorum strain M34.</title>
        <authorList>
            <person name="Stefanovic E."/>
            <person name="Vu D."/>
            <person name="Scully C."/>
            <person name="Dijksterhuis J."/>
            <person name="Roader J."/>
            <person name="Houbraken J."/>
        </authorList>
    </citation>
    <scope>NUCLEOTIDE SEQUENCE</scope>
    <source>
        <strain evidence="2">M34</strain>
    </source>
</reference>
<evidence type="ECO:0000313" key="3">
    <source>
        <dbReference type="Proteomes" id="UP000664132"/>
    </source>
</evidence>
<protein>
    <submittedName>
        <fullName evidence="2">Uncharacterized protein</fullName>
    </submittedName>
</protein>